<keyword evidence="3" id="KW-1185">Reference proteome</keyword>
<dbReference type="AlphaFoldDB" id="A0A9P1I4Y7"/>
<evidence type="ECO:0000256" key="1">
    <source>
        <dbReference type="SAM" id="SignalP"/>
    </source>
</evidence>
<gene>
    <name evidence="2" type="ORF">CAMP_LOCUS1429</name>
</gene>
<dbReference type="OrthoDB" id="5850233at2759"/>
<reference evidence="2" key="1">
    <citation type="submission" date="2022-11" db="EMBL/GenBank/DDBJ databases">
        <authorList>
            <person name="Kikuchi T."/>
        </authorList>
    </citation>
    <scope>NUCLEOTIDE SEQUENCE</scope>
    <source>
        <strain evidence="2">PS1010</strain>
    </source>
</reference>
<name>A0A9P1I4Y7_9PELO</name>
<proteinExistence type="predicted"/>
<comment type="caution">
    <text evidence="2">The sequence shown here is derived from an EMBL/GenBank/DDBJ whole genome shotgun (WGS) entry which is preliminary data.</text>
</comment>
<protein>
    <submittedName>
        <fullName evidence="2">Uncharacterized protein</fullName>
    </submittedName>
</protein>
<dbReference type="Proteomes" id="UP001152747">
    <property type="component" value="Unassembled WGS sequence"/>
</dbReference>
<organism evidence="2 3">
    <name type="scientific">Caenorhabditis angaria</name>
    <dbReference type="NCBI Taxonomy" id="860376"/>
    <lineage>
        <taxon>Eukaryota</taxon>
        <taxon>Metazoa</taxon>
        <taxon>Ecdysozoa</taxon>
        <taxon>Nematoda</taxon>
        <taxon>Chromadorea</taxon>
        <taxon>Rhabditida</taxon>
        <taxon>Rhabditina</taxon>
        <taxon>Rhabditomorpha</taxon>
        <taxon>Rhabditoidea</taxon>
        <taxon>Rhabditidae</taxon>
        <taxon>Peloderinae</taxon>
        <taxon>Caenorhabditis</taxon>
    </lineage>
</organism>
<feature type="signal peptide" evidence="1">
    <location>
        <begin position="1"/>
        <end position="19"/>
    </location>
</feature>
<sequence>MSQMCLLVFLQCLVAICGAYPYLVVSSTSEPPTRHLVKRAFDRFDNEGIFSFGAKRYDRMEDYQQYGNNDMNRYLFKRSFDNDLDFGLRRKRSFDRIAGGEFGFDYRKKRSFDRIGGSEFGLVKRSLSNDDERETLIDNLAESIVALRNARAIENQPIVIAYDRKK</sequence>
<feature type="chain" id="PRO_5040148910" evidence="1">
    <location>
        <begin position="20"/>
        <end position="166"/>
    </location>
</feature>
<dbReference type="EMBL" id="CANHGI010000001">
    <property type="protein sequence ID" value="CAI5438792.1"/>
    <property type="molecule type" value="Genomic_DNA"/>
</dbReference>
<keyword evidence="1" id="KW-0732">Signal</keyword>
<evidence type="ECO:0000313" key="2">
    <source>
        <dbReference type="EMBL" id="CAI5438792.1"/>
    </source>
</evidence>
<accession>A0A9P1I4Y7</accession>
<evidence type="ECO:0000313" key="3">
    <source>
        <dbReference type="Proteomes" id="UP001152747"/>
    </source>
</evidence>